<gene>
    <name evidence="1" type="ORF">KIN20_032921</name>
</gene>
<comment type="caution">
    <text evidence="1">The sequence shown here is derived from an EMBL/GenBank/DDBJ whole genome shotgun (WGS) entry which is preliminary data.</text>
</comment>
<protein>
    <submittedName>
        <fullName evidence="1">Uncharacterized protein</fullName>
    </submittedName>
</protein>
<accession>A0AAD5R7R1</accession>
<organism evidence="1 2">
    <name type="scientific">Parelaphostrongylus tenuis</name>
    <name type="common">Meningeal worm</name>
    <dbReference type="NCBI Taxonomy" id="148309"/>
    <lineage>
        <taxon>Eukaryota</taxon>
        <taxon>Metazoa</taxon>
        <taxon>Ecdysozoa</taxon>
        <taxon>Nematoda</taxon>
        <taxon>Chromadorea</taxon>
        <taxon>Rhabditida</taxon>
        <taxon>Rhabditina</taxon>
        <taxon>Rhabditomorpha</taxon>
        <taxon>Strongyloidea</taxon>
        <taxon>Metastrongylidae</taxon>
        <taxon>Parelaphostrongylus</taxon>
    </lineage>
</organism>
<keyword evidence="2" id="KW-1185">Reference proteome</keyword>
<dbReference type="AlphaFoldDB" id="A0AAD5R7R1"/>
<reference evidence="1" key="1">
    <citation type="submission" date="2021-06" db="EMBL/GenBank/DDBJ databases">
        <title>Parelaphostrongylus tenuis whole genome reference sequence.</title>
        <authorList>
            <person name="Garwood T.J."/>
            <person name="Larsen P.A."/>
            <person name="Fountain-Jones N.M."/>
            <person name="Garbe J.R."/>
            <person name="Macchietto M.G."/>
            <person name="Kania S.A."/>
            <person name="Gerhold R.W."/>
            <person name="Richards J.E."/>
            <person name="Wolf T.M."/>
        </authorList>
    </citation>
    <scope>NUCLEOTIDE SEQUENCE</scope>
    <source>
        <strain evidence="1">MNPRO001-30</strain>
        <tissue evidence="1">Meninges</tissue>
    </source>
</reference>
<dbReference type="EMBL" id="JAHQIW010006895">
    <property type="protein sequence ID" value="KAJ1371051.1"/>
    <property type="molecule type" value="Genomic_DNA"/>
</dbReference>
<evidence type="ECO:0000313" key="2">
    <source>
        <dbReference type="Proteomes" id="UP001196413"/>
    </source>
</evidence>
<dbReference type="Proteomes" id="UP001196413">
    <property type="component" value="Unassembled WGS sequence"/>
</dbReference>
<sequence length="68" mass="7768">MSKDETCAELDRDSGEMHMIRLSSGFAHRYAVYHSSALNPCHKDDCGQEKALVMKDRRIVRLADCCHK</sequence>
<proteinExistence type="predicted"/>
<evidence type="ECO:0000313" key="1">
    <source>
        <dbReference type="EMBL" id="KAJ1371051.1"/>
    </source>
</evidence>
<name>A0AAD5R7R1_PARTN</name>